<keyword evidence="2" id="KW-1185">Reference proteome</keyword>
<comment type="caution">
    <text evidence="1">The sequence shown here is derived from an EMBL/GenBank/DDBJ whole genome shotgun (WGS) entry which is preliminary data.</text>
</comment>
<evidence type="ECO:0000313" key="2">
    <source>
        <dbReference type="Proteomes" id="UP000805193"/>
    </source>
</evidence>
<reference evidence="1 2" key="1">
    <citation type="journal article" date="2020" name="Cell">
        <title>Large-Scale Comparative Analyses of Tick Genomes Elucidate Their Genetic Diversity and Vector Capacities.</title>
        <authorList>
            <consortium name="Tick Genome and Microbiome Consortium (TIGMIC)"/>
            <person name="Jia N."/>
            <person name="Wang J."/>
            <person name="Shi W."/>
            <person name="Du L."/>
            <person name="Sun Y."/>
            <person name="Zhan W."/>
            <person name="Jiang J.F."/>
            <person name="Wang Q."/>
            <person name="Zhang B."/>
            <person name="Ji P."/>
            <person name="Bell-Sakyi L."/>
            <person name="Cui X.M."/>
            <person name="Yuan T.T."/>
            <person name="Jiang B.G."/>
            <person name="Yang W.F."/>
            <person name="Lam T.T."/>
            <person name="Chang Q.C."/>
            <person name="Ding S.J."/>
            <person name="Wang X.J."/>
            <person name="Zhu J.G."/>
            <person name="Ruan X.D."/>
            <person name="Zhao L."/>
            <person name="Wei J.T."/>
            <person name="Ye R.Z."/>
            <person name="Que T.C."/>
            <person name="Du C.H."/>
            <person name="Zhou Y.H."/>
            <person name="Cheng J.X."/>
            <person name="Dai P.F."/>
            <person name="Guo W.B."/>
            <person name="Han X.H."/>
            <person name="Huang E.J."/>
            <person name="Li L.F."/>
            <person name="Wei W."/>
            <person name="Gao Y.C."/>
            <person name="Liu J.Z."/>
            <person name="Shao H.Z."/>
            <person name="Wang X."/>
            <person name="Wang C.C."/>
            <person name="Yang T.C."/>
            <person name="Huo Q.B."/>
            <person name="Li W."/>
            <person name="Chen H.Y."/>
            <person name="Chen S.E."/>
            <person name="Zhou L.G."/>
            <person name="Ni X.B."/>
            <person name="Tian J.H."/>
            <person name="Sheng Y."/>
            <person name="Liu T."/>
            <person name="Pan Y.S."/>
            <person name="Xia L.Y."/>
            <person name="Li J."/>
            <person name="Zhao F."/>
            <person name="Cao W.C."/>
        </authorList>
    </citation>
    <scope>NUCLEOTIDE SEQUENCE [LARGE SCALE GENOMIC DNA]</scope>
    <source>
        <strain evidence="1">Iper-2018</strain>
    </source>
</reference>
<dbReference type="Proteomes" id="UP000805193">
    <property type="component" value="Unassembled WGS sequence"/>
</dbReference>
<evidence type="ECO:0000313" key="1">
    <source>
        <dbReference type="EMBL" id="KAG0423313.1"/>
    </source>
</evidence>
<sequence length="130" mass="14116">MVLDTISDPISNHIFAFYGGATTITSRDIVGDCVAGISIDLAGTGMSPHQFAQFSGHGTKTALNPRPYGRSSLHSCSHSSPIWNPHQLRLVAALESVQHRAAYAILKRQTHSNLARYRDTRTVDMLQAVG</sequence>
<proteinExistence type="predicted"/>
<organism evidence="1 2">
    <name type="scientific">Ixodes persulcatus</name>
    <name type="common">Taiga tick</name>
    <dbReference type="NCBI Taxonomy" id="34615"/>
    <lineage>
        <taxon>Eukaryota</taxon>
        <taxon>Metazoa</taxon>
        <taxon>Ecdysozoa</taxon>
        <taxon>Arthropoda</taxon>
        <taxon>Chelicerata</taxon>
        <taxon>Arachnida</taxon>
        <taxon>Acari</taxon>
        <taxon>Parasitiformes</taxon>
        <taxon>Ixodida</taxon>
        <taxon>Ixodoidea</taxon>
        <taxon>Ixodidae</taxon>
        <taxon>Ixodinae</taxon>
        <taxon>Ixodes</taxon>
    </lineage>
</organism>
<gene>
    <name evidence="1" type="ORF">HPB47_000910</name>
</gene>
<protein>
    <submittedName>
        <fullName evidence="1">Uncharacterized protein</fullName>
    </submittedName>
</protein>
<name>A0AC60PQJ1_IXOPE</name>
<dbReference type="EMBL" id="JABSTQ010010116">
    <property type="protein sequence ID" value="KAG0423313.1"/>
    <property type="molecule type" value="Genomic_DNA"/>
</dbReference>
<accession>A0AC60PQJ1</accession>